<gene>
    <name evidence="2" type="ORF">DERYTH_LOCUS8381</name>
</gene>
<feature type="coiled-coil region" evidence="1">
    <location>
        <begin position="42"/>
        <end position="97"/>
    </location>
</feature>
<keyword evidence="3" id="KW-1185">Reference proteome</keyword>
<name>A0A9N9CU80_9GLOM</name>
<reference evidence="2" key="1">
    <citation type="submission" date="2021-06" db="EMBL/GenBank/DDBJ databases">
        <authorList>
            <person name="Kallberg Y."/>
            <person name="Tangrot J."/>
            <person name="Rosling A."/>
        </authorList>
    </citation>
    <scope>NUCLEOTIDE SEQUENCE</scope>
    <source>
        <strain evidence="2">MA453B</strain>
    </source>
</reference>
<sequence>PKIVAFCDSNSDLDRTDYENKRTRINASSTSKKITAEDVEYILDLTNAITELQLQVEGQKLEILELRRRIGGYCEEIIRLKESYQEKCKENENLTEQ</sequence>
<proteinExistence type="predicted"/>
<organism evidence="2 3">
    <name type="scientific">Dentiscutata erythropus</name>
    <dbReference type="NCBI Taxonomy" id="1348616"/>
    <lineage>
        <taxon>Eukaryota</taxon>
        <taxon>Fungi</taxon>
        <taxon>Fungi incertae sedis</taxon>
        <taxon>Mucoromycota</taxon>
        <taxon>Glomeromycotina</taxon>
        <taxon>Glomeromycetes</taxon>
        <taxon>Diversisporales</taxon>
        <taxon>Gigasporaceae</taxon>
        <taxon>Dentiscutata</taxon>
    </lineage>
</organism>
<dbReference type="OrthoDB" id="10396435at2759"/>
<comment type="caution">
    <text evidence="2">The sequence shown here is derived from an EMBL/GenBank/DDBJ whole genome shotgun (WGS) entry which is preliminary data.</text>
</comment>
<protein>
    <submittedName>
        <fullName evidence="2">23209_t:CDS:1</fullName>
    </submittedName>
</protein>
<evidence type="ECO:0000256" key="1">
    <source>
        <dbReference type="SAM" id="Coils"/>
    </source>
</evidence>
<dbReference type="Proteomes" id="UP000789405">
    <property type="component" value="Unassembled WGS sequence"/>
</dbReference>
<dbReference type="AlphaFoldDB" id="A0A9N9CU80"/>
<dbReference type="EMBL" id="CAJVPY010004309">
    <property type="protein sequence ID" value="CAG8615851.1"/>
    <property type="molecule type" value="Genomic_DNA"/>
</dbReference>
<evidence type="ECO:0000313" key="2">
    <source>
        <dbReference type="EMBL" id="CAG8615851.1"/>
    </source>
</evidence>
<feature type="non-terminal residue" evidence="2">
    <location>
        <position position="1"/>
    </location>
</feature>
<accession>A0A9N9CU80</accession>
<evidence type="ECO:0000313" key="3">
    <source>
        <dbReference type="Proteomes" id="UP000789405"/>
    </source>
</evidence>
<keyword evidence="1" id="KW-0175">Coiled coil</keyword>